<proteinExistence type="predicted"/>
<comment type="caution">
    <text evidence="1">The sequence shown here is derived from an EMBL/GenBank/DDBJ whole genome shotgun (WGS) entry which is preliminary data.</text>
</comment>
<evidence type="ECO:0000313" key="1">
    <source>
        <dbReference type="EMBL" id="KAK8215137.1"/>
    </source>
</evidence>
<keyword evidence="2" id="KW-1185">Reference proteome</keyword>
<evidence type="ECO:0000313" key="2">
    <source>
        <dbReference type="Proteomes" id="UP001320706"/>
    </source>
</evidence>
<accession>A0ACC3SID8</accession>
<sequence>MLPLVTLFSWSPPVVYEPHHAAHLKRDLEIQQKLAVSAPNGVRKMSSDEGEKFYLEYWQWEGQPASSVAGLVIPDTHNDHRGRSRRPTTSEELSHAPNSSVFPPLLPPLLVHAGAEDPSSSYYRFFAHSLYKRDFQCVNGTTSCAAIGQSDLCCPSGETCADIDGTIGCCPNGETCGGTVTGCDTANGYTSCPGSTNGGCCIPGSTCEGVGCIIEGVSTSTTTLPIVVVAPSTSTPNPLTTTVTAISAATFIASPSIQTVTTTLIITPSSSLAPTTVTQVLTVTPSTSSTPTSSPAMMSTTSLAGFRTCPASLGGGWCPTDSACGSPVCPATTPTTTTTTTSTASANAPVRATSATDSSSNPIVVVVTDGPATTSDAATACPTGFYMCSAYYLGGCCRVDRNCDTTSCPPTASTTIVSSGETIVVPLSDAAASMTADSSGSCASGWFGCGADDGGGCCPSGFACGTSCTATASNSGQVTAKEAVSLAVGRRAEGVAWVGMGLGVLAGGMVVF</sequence>
<dbReference type="EMBL" id="JAMKPW020000009">
    <property type="protein sequence ID" value="KAK8215137.1"/>
    <property type="molecule type" value="Genomic_DNA"/>
</dbReference>
<gene>
    <name evidence="1" type="ORF">M8818_002147</name>
</gene>
<protein>
    <submittedName>
        <fullName evidence="1">Uncharacterized protein</fullName>
    </submittedName>
</protein>
<organism evidence="1 2">
    <name type="scientific">Zalaria obscura</name>
    <dbReference type="NCBI Taxonomy" id="2024903"/>
    <lineage>
        <taxon>Eukaryota</taxon>
        <taxon>Fungi</taxon>
        <taxon>Dikarya</taxon>
        <taxon>Ascomycota</taxon>
        <taxon>Pezizomycotina</taxon>
        <taxon>Dothideomycetes</taxon>
        <taxon>Dothideomycetidae</taxon>
        <taxon>Dothideales</taxon>
        <taxon>Zalariaceae</taxon>
        <taxon>Zalaria</taxon>
    </lineage>
</organism>
<dbReference type="Proteomes" id="UP001320706">
    <property type="component" value="Unassembled WGS sequence"/>
</dbReference>
<name>A0ACC3SID8_9PEZI</name>
<reference evidence="1" key="1">
    <citation type="submission" date="2024-02" db="EMBL/GenBank/DDBJ databases">
        <title>Metagenome Assembled Genome of Zalaria obscura JY119.</title>
        <authorList>
            <person name="Vighnesh L."/>
            <person name="Jagadeeshwari U."/>
            <person name="Venkata Ramana C."/>
            <person name="Sasikala C."/>
        </authorList>
    </citation>
    <scope>NUCLEOTIDE SEQUENCE</scope>
    <source>
        <strain evidence="1">JY119</strain>
    </source>
</reference>